<accession>A0A813I988</accession>
<evidence type="ECO:0000256" key="4">
    <source>
        <dbReference type="SAM" id="MobiDB-lite"/>
    </source>
</evidence>
<evidence type="ECO:0000256" key="1">
    <source>
        <dbReference type="ARBA" id="ARBA00022574"/>
    </source>
</evidence>
<name>A0A813I988_POLGL</name>
<evidence type="ECO:0000259" key="5">
    <source>
        <dbReference type="Pfam" id="PF23414"/>
    </source>
</evidence>
<feature type="region of interest" description="Disordered" evidence="4">
    <location>
        <begin position="1"/>
        <end position="48"/>
    </location>
</feature>
<dbReference type="PANTHER" id="PTHR46656">
    <property type="entry name" value="PUTATIVE-RELATED"/>
    <property type="match status" value="1"/>
</dbReference>
<dbReference type="Pfam" id="PF13692">
    <property type="entry name" value="Glyco_trans_1_4"/>
    <property type="match status" value="1"/>
</dbReference>
<feature type="compositionally biased region" description="Basic and acidic residues" evidence="4">
    <location>
        <begin position="34"/>
        <end position="47"/>
    </location>
</feature>
<dbReference type="InterPro" id="IPR001680">
    <property type="entry name" value="WD40_rpt"/>
</dbReference>
<dbReference type="PROSITE" id="PS50082">
    <property type="entry name" value="WD_REPEATS_2"/>
    <property type="match status" value="2"/>
</dbReference>
<evidence type="ECO:0000256" key="3">
    <source>
        <dbReference type="PROSITE-ProRule" id="PRU00221"/>
    </source>
</evidence>
<sequence>SFSQSANLKRPSSAGTLRRSSGACCTKFPPRAGQRKDLQPKAEDDGGLRVIFGRRPGLVYPPTRWTSPPEDKLPPELSLHRDYVYGYNGGCRKSLHWISDQEIVYPVAALVIVLDVESNTQRYFEGHNNDVTCLDWNEPRRLCISGQVDVKGAGGPFACIFAPDVGGMESICELQLPGSARQCTSVALSGDGQTAVVFAGDDNHTFYIWRGFARSDGRSLRQRRGPQGSEQVSRPAPQYSAASGRQPTYCAFMCPFSGGSGPVVFTTVGDKHFKLWNITLPEKGSSAEPLVTQKRGVFGKCPPPKNMTDVAWRADDGSAWMVGDNGSIYMVVNSTATREKRLMPVSAGVPLCCVAMLPDGRWLAASGDGTIYIGSAGPTPRVEEEIPFTQLRGDEVQAFASTATAKITTVSIRGDLAVFGTSNHAILLVNYVERRLVRVLQVAHHAEAWALDFHPSLAIMATASAVGGVRFWNVAERRPAVGKVLRLDCAVWSLAFEPVDGSLLALGCGSGVLEVCGFPSLQPDFREKLSKYSERIASLTFSDCGSWLAACCWDQIVYLLKIARDRRGRDVPQVKLHRSLQGNSSSPICAMFSADGHYVMSNSKDATILCWSTKDGDLQRTLSMFRDTKWQVPWTCMLGWAVLGIWGDDRYDGTDINSVCQSSAPDSGYIAIGDDYGTVKLFRFPCPYLNPPSKDYTGHASHVTAIRWSRTNVLCTMGGDDHSICQWSLQKPSRAAPVRHSMVHPWNDLEGSEAPADRFAFIGKPRAIPQQSHAWNDLEGADAPADRFAFIGKPRGAVPQQSPALARNSFDDQGGFLSPGAGRPSVRPGSAPPGRRAEGGPGRPSQQPTALGGSLRLEEAPIAGKPAKPLGRLALGNQSQGVGSALRWDCDVFAASEAAAPGQGSLPRAVWMAPILNPGGYSSEAISYALALEKAYVADGSSGKFGLRQFAEHQSREFVDGLPEGTTSVLQRLLANGKQPGIWDVAICHSTPDVWHPDGAFGWGSVQPCPPRGATFSIGRTMYETDRLPAAWVPRISAMDEVWVPSHFAVDQFVASGVPREKIVVVPEVVDTELFDPSIHEPWDLCLGDDAGHFKFLSVFKWEKRKGWDVLLRAYFEEFTQDDPVVLVVKTQSFHSGGDFQSKVKAAFAGFEKTAAGRGSKPPRYKLLAQDLAGRDLPRLYRAADAFVLPSRGEGWGRPHVEAMSMGLPVIATNWSGSTEFLSDDCALPLRIDGLEEVEEGQGPPGHRWAVPSLSHLRQLMRWSVDHREEARAKGVAARQRMVMRFSPEAIAEGHVLPLLRRVMKRQSSKRHSPEEL</sequence>
<dbReference type="InterPro" id="IPR015943">
    <property type="entry name" value="WD40/YVTN_repeat-like_dom_sf"/>
</dbReference>
<dbReference type="PANTHER" id="PTHR46656:SF3">
    <property type="entry name" value="PUTATIVE-RELATED"/>
    <property type="match status" value="1"/>
</dbReference>
<dbReference type="SUPFAM" id="SSF50978">
    <property type="entry name" value="WD40 repeat-like"/>
    <property type="match status" value="3"/>
</dbReference>
<evidence type="ECO:0000256" key="2">
    <source>
        <dbReference type="ARBA" id="ARBA00022737"/>
    </source>
</evidence>
<feature type="compositionally biased region" description="Low complexity" evidence="4">
    <location>
        <begin position="822"/>
        <end position="834"/>
    </location>
</feature>
<protein>
    <recommendedName>
        <fullName evidence="5">EML-like second beta-propeller domain-containing protein</fullName>
    </recommendedName>
</protein>
<comment type="caution">
    <text evidence="6">The sequence shown here is derived from an EMBL/GenBank/DDBJ whole genome shotgun (WGS) entry which is preliminary data.</text>
</comment>
<evidence type="ECO:0000313" key="6">
    <source>
        <dbReference type="EMBL" id="CAE8646744.1"/>
    </source>
</evidence>
<dbReference type="InterPro" id="IPR036322">
    <property type="entry name" value="WD40_repeat_dom_sf"/>
</dbReference>
<dbReference type="Pfam" id="PF23414">
    <property type="entry name" value="Beta-prop_EML_2"/>
    <property type="match status" value="1"/>
</dbReference>
<feature type="repeat" description="WD" evidence="3">
    <location>
        <begin position="696"/>
        <end position="737"/>
    </location>
</feature>
<feature type="region of interest" description="Disordered" evidence="4">
    <location>
        <begin position="795"/>
        <end position="851"/>
    </location>
</feature>
<dbReference type="Proteomes" id="UP000626109">
    <property type="component" value="Unassembled WGS sequence"/>
</dbReference>
<dbReference type="Gene3D" id="2.130.10.10">
    <property type="entry name" value="YVTN repeat-like/Quinoprotein amine dehydrogenase"/>
    <property type="match status" value="2"/>
</dbReference>
<feature type="region of interest" description="Disordered" evidence="4">
    <location>
        <begin position="218"/>
        <end position="240"/>
    </location>
</feature>
<dbReference type="SMART" id="SM00320">
    <property type="entry name" value="WD40"/>
    <property type="match status" value="8"/>
</dbReference>
<gene>
    <name evidence="6" type="ORF">PGLA2088_LOCUS5073</name>
</gene>
<dbReference type="SUPFAM" id="SSF53756">
    <property type="entry name" value="UDP-Glycosyltransferase/glycogen phosphorylase"/>
    <property type="match status" value="1"/>
</dbReference>
<feature type="repeat" description="WD" evidence="3">
    <location>
        <begin position="580"/>
        <end position="621"/>
    </location>
</feature>
<keyword evidence="2" id="KW-0677">Repeat</keyword>
<organism evidence="6 7">
    <name type="scientific">Polarella glacialis</name>
    <name type="common">Dinoflagellate</name>
    <dbReference type="NCBI Taxonomy" id="89957"/>
    <lineage>
        <taxon>Eukaryota</taxon>
        <taxon>Sar</taxon>
        <taxon>Alveolata</taxon>
        <taxon>Dinophyceae</taxon>
        <taxon>Suessiales</taxon>
        <taxon>Suessiaceae</taxon>
        <taxon>Polarella</taxon>
    </lineage>
</organism>
<feature type="domain" description="EML-like second beta-propeller" evidence="5">
    <location>
        <begin position="449"/>
        <end position="728"/>
    </location>
</feature>
<dbReference type="EMBL" id="CAJNNW010004771">
    <property type="protein sequence ID" value="CAE8646744.1"/>
    <property type="molecule type" value="Genomic_DNA"/>
</dbReference>
<feature type="non-terminal residue" evidence="6">
    <location>
        <position position="1"/>
    </location>
</feature>
<keyword evidence="1 3" id="KW-0853">WD repeat</keyword>
<dbReference type="Pfam" id="PF00400">
    <property type="entry name" value="WD40"/>
    <property type="match status" value="2"/>
</dbReference>
<proteinExistence type="predicted"/>
<dbReference type="InterPro" id="IPR055442">
    <property type="entry name" value="Beta-prop_EML-like_2nd"/>
</dbReference>
<evidence type="ECO:0000313" key="7">
    <source>
        <dbReference type="Proteomes" id="UP000626109"/>
    </source>
</evidence>
<dbReference type="Gene3D" id="3.40.50.2000">
    <property type="entry name" value="Glycogen Phosphorylase B"/>
    <property type="match status" value="1"/>
</dbReference>
<reference evidence="6" key="1">
    <citation type="submission" date="2021-02" db="EMBL/GenBank/DDBJ databases">
        <authorList>
            <person name="Dougan E. K."/>
            <person name="Rhodes N."/>
            <person name="Thang M."/>
            <person name="Chan C."/>
        </authorList>
    </citation>
    <scope>NUCLEOTIDE SEQUENCE</scope>
</reference>